<gene>
    <name evidence="1" type="ORF">ECRASSUSDP1_LOCUS13959</name>
</gene>
<dbReference type="EMBL" id="CAMPGE010013923">
    <property type="protein sequence ID" value="CAI2372628.1"/>
    <property type="molecule type" value="Genomic_DNA"/>
</dbReference>
<sequence length="353" mass="42050">MFFGSRFTRARLKDLRTQERIIKIFSGFDNFRNSKVIHAASIAPYYRSSEMGDDTSILNMRHPSAPLNPTQNWALYFLRCMADCVIVPEKDIRENHEMFRNSPEDFGLKREIYDPSDKKKNFSCEIYITKPKYNARMMVENPLFAYDCPHKKYIYGKTGKIRKYKNFLKTKFIHNYPILKQQDQFMKKTEFLEDDKPSIQNLVKYLQEEKKMGLILVENDLESLHKMYAETDPAVNIFDTLFISQYMNPEIRSFPEGFVNPTKFSFQELFRNYKCQFQSKGIPDPSSSYAEWIFMLFHKLPHSKLSYEEAMLVDPEQLKREEKKEAQKEMAEKRQNIGKKPWFAEKYSDKLKD</sequence>
<dbReference type="AlphaFoldDB" id="A0AAD1XH67"/>
<organism evidence="1 2">
    <name type="scientific">Euplotes crassus</name>
    <dbReference type="NCBI Taxonomy" id="5936"/>
    <lineage>
        <taxon>Eukaryota</taxon>
        <taxon>Sar</taxon>
        <taxon>Alveolata</taxon>
        <taxon>Ciliophora</taxon>
        <taxon>Intramacronucleata</taxon>
        <taxon>Spirotrichea</taxon>
        <taxon>Hypotrichia</taxon>
        <taxon>Euplotida</taxon>
        <taxon>Euplotidae</taxon>
        <taxon>Moneuplotes</taxon>
    </lineage>
</organism>
<evidence type="ECO:0000313" key="1">
    <source>
        <dbReference type="EMBL" id="CAI2372628.1"/>
    </source>
</evidence>
<dbReference type="Proteomes" id="UP001295684">
    <property type="component" value="Unassembled WGS sequence"/>
</dbReference>
<name>A0AAD1XH67_EUPCR</name>
<proteinExistence type="predicted"/>
<keyword evidence="2" id="KW-1185">Reference proteome</keyword>
<accession>A0AAD1XH67</accession>
<evidence type="ECO:0000313" key="2">
    <source>
        <dbReference type="Proteomes" id="UP001295684"/>
    </source>
</evidence>
<reference evidence="1" key="1">
    <citation type="submission" date="2023-07" db="EMBL/GenBank/DDBJ databases">
        <authorList>
            <consortium name="AG Swart"/>
            <person name="Singh M."/>
            <person name="Singh A."/>
            <person name="Seah K."/>
            <person name="Emmerich C."/>
        </authorList>
    </citation>
    <scope>NUCLEOTIDE SEQUENCE</scope>
    <source>
        <strain evidence="1">DP1</strain>
    </source>
</reference>
<protein>
    <submittedName>
        <fullName evidence="1">Uncharacterized protein</fullName>
    </submittedName>
</protein>
<comment type="caution">
    <text evidence="1">The sequence shown here is derived from an EMBL/GenBank/DDBJ whole genome shotgun (WGS) entry which is preliminary data.</text>
</comment>